<keyword evidence="8 15" id="KW-0745">Spermidine biosynthesis</keyword>
<dbReference type="PROSITE" id="PS01336">
    <property type="entry name" value="ADOMETDC"/>
    <property type="match status" value="1"/>
</dbReference>
<dbReference type="InterPro" id="IPR001985">
    <property type="entry name" value="S-AdoMet_decarboxylase_euk"/>
</dbReference>
<proteinExistence type="inferred from homology"/>
<dbReference type="InterPro" id="IPR048283">
    <property type="entry name" value="AdoMetDC-like"/>
</dbReference>
<evidence type="ECO:0000256" key="4">
    <source>
        <dbReference type="ARBA" id="ARBA00020217"/>
    </source>
</evidence>
<dbReference type="EMBL" id="SDRB02004142">
    <property type="protein sequence ID" value="THG16286.1"/>
    <property type="molecule type" value="Genomic_DNA"/>
</dbReference>
<accession>A0A4S4EK04</accession>
<dbReference type="NCBIfam" id="TIGR00535">
    <property type="entry name" value="SAM_DCase"/>
    <property type="match status" value="1"/>
</dbReference>
<dbReference type="GO" id="GO:0005829">
    <property type="term" value="C:cytosol"/>
    <property type="evidence" value="ECO:0007669"/>
    <property type="project" value="TreeGrafter"/>
</dbReference>
<keyword evidence="6 15" id="KW-0210">Decarboxylase</keyword>
<dbReference type="InterPro" id="IPR016067">
    <property type="entry name" value="S-AdoMet_deCO2ase_core"/>
</dbReference>
<evidence type="ECO:0000256" key="6">
    <source>
        <dbReference type="ARBA" id="ARBA00022793"/>
    </source>
</evidence>
<comment type="pathway">
    <text evidence="1 15">Amine and polyamine biosynthesis; S-adenosylmethioninamine biosynthesis; S-adenosylmethioninamine from S-adenosyl-L-methionine: step 1/1.</text>
</comment>
<evidence type="ECO:0000256" key="7">
    <source>
        <dbReference type="ARBA" id="ARBA00022813"/>
    </source>
</evidence>
<dbReference type="EC" id="4.1.1.50" evidence="3 15"/>
<evidence type="ECO:0000256" key="1">
    <source>
        <dbReference type="ARBA" id="ARBA00004911"/>
    </source>
</evidence>
<dbReference type="GO" id="GO:0006597">
    <property type="term" value="P:spermine biosynthetic process"/>
    <property type="evidence" value="ECO:0007669"/>
    <property type="project" value="InterPro"/>
</dbReference>
<feature type="chain" id="PRO_5042323375" description="S-adenosylmethionine decarboxylase alpha chain" evidence="20">
    <location>
        <begin position="63"/>
        <end position="339"/>
    </location>
</feature>
<dbReference type="GO" id="GO:0004014">
    <property type="term" value="F:adenosylmethionine decarboxylase activity"/>
    <property type="evidence" value="ECO:0007669"/>
    <property type="project" value="UniProtKB-EC"/>
</dbReference>
<evidence type="ECO:0000256" key="19">
    <source>
        <dbReference type="PIRSR" id="PIRSR001355-4"/>
    </source>
</evidence>
<keyword evidence="5 15" id="KW-0949">S-adenosyl-L-methionine</keyword>
<dbReference type="Pfam" id="PF01536">
    <property type="entry name" value="SAM_decarbox"/>
    <property type="match status" value="1"/>
</dbReference>
<keyword evidence="9 15" id="KW-0620">Polyamine biosynthesis</keyword>
<evidence type="ECO:0000256" key="20">
    <source>
        <dbReference type="PIRSR" id="PIRSR001355-5"/>
    </source>
</evidence>
<evidence type="ECO:0000256" key="13">
    <source>
        <dbReference type="ARBA" id="ARBA00023317"/>
    </source>
</evidence>
<dbReference type="GO" id="GO:0099402">
    <property type="term" value="P:plant organ development"/>
    <property type="evidence" value="ECO:0007669"/>
    <property type="project" value="UniProtKB-ARBA"/>
</dbReference>
<protein>
    <recommendedName>
        <fullName evidence="4 15">S-adenosylmethionine decarboxylase proenzyme</fullName>
        <ecNumber evidence="3 15">4.1.1.50</ecNumber>
    </recommendedName>
</protein>
<evidence type="ECO:0000256" key="5">
    <source>
        <dbReference type="ARBA" id="ARBA00022691"/>
    </source>
</evidence>
<organism evidence="21 22">
    <name type="scientific">Camellia sinensis var. sinensis</name>
    <name type="common">China tea</name>
    <dbReference type="NCBI Taxonomy" id="542762"/>
    <lineage>
        <taxon>Eukaryota</taxon>
        <taxon>Viridiplantae</taxon>
        <taxon>Streptophyta</taxon>
        <taxon>Embryophyta</taxon>
        <taxon>Tracheophyta</taxon>
        <taxon>Spermatophyta</taxon>
        <taxon>Magnoliopsida</taxon>
        <taxon>eudicotyledons</taxon>
        <taxon>Gunneridae</taxon>
        <taxon>Pentapetalae</taxon>
        <taxon>asterids</taxon>
        <taxon>Ericales</taxon>
        <taxon>Theaceae</taxon>
        <taxon>Camellia</taxon>
    </lineage>
</organism>
<dbReference type="SUPFAM" id="SSF56276">
    <property type="entry name" value="S-adenosylmethionine decarboxylase"/>
    <property type="match status" value="1"/>
</dbReference>
<keyword evidence="11 15" id="KW-0456">Lyase</keyword>
<evidence type="ECO:0000256" key="12">
    <source>
        <dbReference type="ARBA" id="ARBA00023270"/>
    </source>
</evidence>
<dbReference type="FunFam" id="3.30.360.50:FF:000001">
    <property type="entry name" value="S-adenosylmethionine decarboxylase proenzyme"/>
    <property type="match status" value="1"/>
</dbReference>
<feature type="binding site" evidence="17">
    <location>
        <position position="229"/>
    </location>
    <ligand>
        <name>substrate</name>
    </ligand>
</feature>
<keyword evidence="10 15" id="KW-0865">Zymogen</keyword>
<comment type="catalytic activity">
    <reaction evidence="14 15">
        <text>S-adenosyl-L-methionine + H(+) = S-adenosyl 3-(methylsulfanyl)propylamine + CO2</text>
        <dbReference type="Rhea" id="RHEA:15981"/>
        <dbReference type="ChEBI" id="CHEBI:15378"/>
        <dbReference type="ChEBI" id="CHEBI:16526"/>
        <dbReference type="ChEBI" id="CHEBI:57443"/>
        <dbReference type="ChEBI" id="CHEBI:59789"/>
        <dbReference type="EC" id="4.1.1.50"/>
    </reaction>
</comment>
<dbReference type="UniPathway" id="UPA00331">
    <property type="reaction ID" value="UER00451"/>
</dbReference>
<feature type="active site" description="Proton donor; for catalytic activity" evidence="16">
    <location>
        <position position="77"/>
    </location>
</feature>
<feature type="active site" description="Schiff-base intermediate with substrate; via pyruvic acid" evidence="16">
    <location>
        <position position="63"/>
    </location>
</feature>
<evidence type="ECO:0000256" key="2">
    <source>
        <dbReference type="ARBA" id="ARBA00008466"/>
    </source>
</evidence>
<evidence type="ECO:0000313" key="22">
    <source>
        <dbReference type="Proteomes" id="UP000306102"/>
    </source>
</evidence>
<evidence type="ECO:0000256" key="9">
    <source>
        <dbReference type="ARBA" id="ARBA00023115"/>
    </source>
</evidence>
<feature type="binding site" evidence="17">
    <location>
        <position position="252"/>
    </location>
    <ligand>
        <name>substrate</name>
    </ligand>
</feature>
<dbReference type="FunFam" id="3.60.90.10:FF:000002">
    <property type="entry name" value="S-adenosylmethionine decarboxylase proenzyme"/>
    <property type="match status" value="1"/>
</dbReference>
<evidence type="ECO:0000256" key="3">
    <source>
        <dbReference type="ARBA" id="ARBA00012357"/>
    </source>
</evidence>
<feature type="site" description="Cleavage (non-hydrolytic); by autolysis" evidence="19">
    <location>
        <begin position="62"/>
        <end position="63"/>
    </location>
</feature>
<keyword evidence="7 19" id="KW-0068">Autocatalytic cleavage</keyword>
<dbReference type="PANTHER" id="PTHR11570:SF38">
    <property type="entry name" value="S-ADENOSYLMETHIONINE DECARBOXYLASE PROENZYME 4"/>
    <property type="match status" value="1"/>
</dbReference>
<dbReference type="STRING" id="542762.A0A4S4EK04"/>
<comment type="caution">
    <text evidence="21">The sequence shown here is derived from an EMBL/GenBank/DDBJ whole genome shotgun (WGS) entry which is preliminary data.</text>
</comment>
<dbReference type="PANTHER" id="PTHR11570">
    <property type="entry name" value="S-ADENOSYLMETHIONINE DECARBOXYLASE"/>
    <property type="match status" value="1"/>
</dbReference>
<evidence type="ECO:0000256" key="16">
    <source>
        <dbReference type="PIRSR" id="PIRSR001355-1"/>
    </source>
</evidence>
<evidence type="ECO:0000256" key="15">
    <source>
        <dbReference type="PIRNR" id="PIRNR001355"/>
    </source>
</evidence>
<dbReference type="InterPro" id="IPR018166">
    <property type="entry name" value="S-AdoMet_deCO2ase_CS"/>
</dbReference>
<feature type="binding site" evidence="17">
    <location>
        <position position="62"/>
    </location>
    <ligand>
        <name>substrate</name>
    </ligand>
</feature>
<evidence type="ECO:0000256" key="17">
    <source>
        <dbReference type="PIRSR" id="PIRSR001355-2"/>
    </source>
</evidence>
<dbReference type="Gene3D" id="3.60.90.10">
    <property type="entry name" value="S-adenosylmethionine decarboxylase"/>
    <property type="match status" value="1"/>
</dbReference>
<dbReference type="Proteomes" id="UP000306102">
    <property type="component" value="Unassembled WGS sequence"/>
</dbReference>
<feature type="chain" id="PRO_5042323376" description="S-adenosylmethionine decarboxylase beta chain" evidence="20">
    <location>
        <begin position="1"/>
        <end position="62"/>
    </location>
</feature>
<feature type="modified residue" description="Pyruvic acid (Ser); by autocatalysis" evidence="18">
    <location>
        <position position="63"/>
    </location>
</feature>
<evidence type="ECO:0000256" key="11">
    <source>
        <dbReference type="ARBA" id="ARBA00023239"/>
    </source>
</evidence>
<evidence type="ECO:0000313" key="21">
    <source>
        <dbReference type="EMBL" id="THG16286.1"/>
    </source>
</evidence>
<keyword evidence="22" id="KW-1185">Reference proteome</keyword>
<gene>
    <name evidence="21" type="ORF">TEA_009805</name>
</gene>
<comment type="similarity">
    <text evidence="2 15">Belongs to the eukaryotic AdoMetDC family.</text>
</comment>
<dbReference type="GO" id="GO:0008295">
    <property type="term" value="P:spermidine biosynthetic process"/>
    <property type="evidence" value="ECO:0007669"/>
    <property type="project" value="UniProtKB-KW"/>
</dbReference>
<dbReference type="AlphaFoldDB" id="A0A4S4EK04"/>
<evidence type="ECO:0000256" key="14">
    <source>
        <dbReference type="ARBA" id="ARBA00048112"/>
    </source>
</evidence>
<keyword evidence="12 15" id="KW-0704">Schiff base</keyword>
<dbReference type="PIRSF" id="PIRSF001355">
    <property type="entry name" value="S-AdenosylMet_decarboxylase"/>
    <property type="match status" value="1"/>
</dbReference>
<feature type="active site" description="Proton acceptor; for processing activity" evidence="16">
    <location>
        <position position="235"/>
    </location>
</feature>
<evidence type="ECO:0000256" key="8">
    <source>
        <dbReference type="ARBA" id="ARBA00023066"/>
    </source>
</evidence>
<evidence type="ECO:0000256" key="10">
    <source>
        <dbReference type="ARBA" id="ARBA00023145"/>
    </source>
</evidence>
<reference evidence="21 22" key="1">
    <citation type="journal article" date="2018" name="Proc. Natl. Acad. Sci. U.S.A.">
        <title>Draft genome sequence of Camellia sinensis var. sinensis provides insights into the evolution of the tea genome and tea quality.</title>
        <authorList>
            <person name="Wei C."/>
            <person name="Yang H."/>
            <person name="Wang S."/>
            <person name="Zhao J."/>
            <person name="Liu C."/>
            <person name="Gao L."/>
            <person name="Xia E."/>
            <person name="Lu Y."/>
            <person name="Tai Y."/>
            <person name="She G."/>
            <person name="Sun J."/>
            <person name="Cao H."/>
            <person name="Tong W."/>
            <person name="Gao Q."/>
            <person name="Li Y."/>
            <person name="Deng W."/>
            <person name="Jiang X."/>
            <person name="Wang W."/>
            <person name="Chen Q."/>
            <person name="Zhang S."/>
            <person name="Li H."/>
            <person name="Wu J."/>
            <person name="Wang P."/>
            <person name="Li P."/>
            <person name="Shi C."/>
            <person name="Zheng F."/>
            <person name="Jian J."/>
            <person name="Huang B."/>
            <person name="Shan D."/>
            <person name="Shi M."/>
            <person name="Fang C."/>
            <person name="Yue Y."/>
            <person name="Li F."/>
            <person name="Li D."/>
            <person name="Wei S."/>
            <person name="Han B."/>
            <person name="Jiang C."/>
            <person name="Yin Y."/>
            <person name="Xia T."/>
            <person name="Zhang Z."/>
            <person name="Bennetzen J.L."/>
            <person name="Zhao S."/>
            <person name="Wan X."/>
        </authorList>
    </citation>
    <scope>NUCLEOTIDE SEQUENCE [LARGE SCALE GENOMIC DNA]</scope>
    <source>
        <strain evidence="22">cv. Shuchazao</strain>
        <tissue evidence="21">Leaf</tissue>
    </source>
</reference>
<keyword evidence="13 15" id="KW-0670">Pyruvate</keyword>
<feature type="active site" description="Proton acceptor; for processing activity" evidence="16">
    <location>
        <position position="248"/>
    </location>
</feature>
<feature type="binding site" evidence="17">
    <location>
        <position position="6"/>
    </location>
    <ligand>
        <name>substrate</name>
    </ligand>
</feature>
<sequence>MAVSGFEGFEKRLELQFSGDDPAGLGLRQLEFESLEKVLHAVQCTVVSAVGNQYFDSYVLSESSLFVYPTKIIIKTCGTTQLLKSIRPLLNYACDLGLILCGCRYTRGSFIFPNSQPYPHTSFREEVMYLEESLPSHLCYRKATVMPSKLSSHSWHVFTASDDEESHSHMPEESYTIEVCMTELDHVLARKFFRRPNDGKSGDSAGKEMTEITGIGEINPNAIICDFAFDPCGYSMNSLDGDRYSTIHVTPEDGFSYASFECVGSIYDHRNNLVEVLKKAALVFRPATMSVSITCAEHEVWTRVAAALEPLGWKCRSCAVDEFPTIGNVIFQTFTTRRK</sequence>
<name>A0A4S4EK04_CAMSN</name>
<comment type="cofactor">
    <cofactor evidence="15">
        <name>pyruvate</name>
        <dbReference type="ChEBI" id="CHEBI:15361"/>
    </cofactor>
    <text evidence="15">Binds 1 pyruvoyl group covalently per subunit.</text>
</comment>
<dbReference type="Gene3D" id="3.30.360.50">
    <property type="entry name" value="S-adenosylmethionine decarboxylase"/>
    <property type="match status" value="1"/>
</dbReference>
<evidence type="ECO:0000256" key="18">
    <source>
        <dbReference type="PIRSR" id="PIRSR001355-3"/>
    </source>
</evidence>